<dbReference type="InterPro" id="IPR016187">
    <property type="entry name" value="CTDL_fold"/>
</dbReference>
<dbReference type="InterPro" id="IPR005532">
    <property type="entry name" value="SUMF_dom"/>
</dbReference>
<dbReference type="InterPro" id="IPR051043">
    <property type="entry name" value="Sulfatase_Mod_Factor_Kinase"/>
</dbReference>
<dbReference type="InterPro" id="IPR042095">
    <property type="entry name" value="SUMF_sf"/>
</dbReference>
<dbReference type="PANTHER" id="PTHR23150">
    <property type="entry name" value="SULFATASE MODIFYING FACTOR 1, 2"/>
    <property type="match status" value="1"/>
</dbReference>
<accession>A0A450S5S5</accession>
<dbReference type="Pfam" id="PF03781">
    <property type="entry name" value="FGE-sulfatase"/>
    <property type="match status" value="1"/>
</dbReference>
<feature type="domain" description="Sulfatase-modifying factor enzyme-like" evidence="1">
    <location>
        <begin position="71"/>
        <end position="316"/>
    </location>
</feature>
<name>A0A450S5S5_9GAMM</name>
<dbReference type="EMBL" id="CAADEX010000016">
    <property type="protein sequence ID" value="VFJ47237.1"/>
    <property type="molecule type" value="Genomic_DNA"/>
</dbReference>
<sequence length="319" mass="35473">MALWHNRARFPEASTLRNPPLPQARTTMRIIADHPLLIHGHPPVWADGWGQDRYGVFTEFAVGAATQRLRWVPPGQFLMGSPPEEPGRWDTEGPRHKVCLERGYWLFDTPCTQALWQAVMDDNPSCFASPERPVECVSWERVNEFMEVLGKRIPELRLVLPTEAQWEYACRAGGELATYAGPMESVGVNNAPVLDAIAWYGGNSGVDFELDNGYDSAGWPEKQYPHQWVGTHPVGRKRPNALGLYDMLGNVWEWCRDGRRRYGEGPVTEPVGAAEEGAGRAVRGGSWNSGVRNVRAAARRWGKPGAGNVSLGFRCAVPS</sequence>
<organism evidence="2">
    <name type="scientific">Candidatus Kentrum sp. DK</name>
    <dbReference type="NCBI Taxonomy" id="2126562"/>
    <lineage>
        <taxon>Bacteria</taxon>
        <taxon>Pseudomonadati</taxon>
        <taxon>Pseudomonadota</taxon>
        <taxon>Gammaproteobacteria</taxon>
        <taxon>Candidatus Kentrum</taxon>
    </lineage>
</organism>
<gene>
    <name evidence="2" type="ORF">BECKDK2373B_GA0170837_101619</name>
</gene>
<protein>
    <submittedName>
        <fullName evidence="2">Formylglycine-generating enzyme, required for sulfatase activity, contains SUMF1/FGE domain</fullName>
    </submittedName>
</protein>
<dbReference type="Gene3D" id="3.90.1580.10">
    <property type="entry name" value="paralog of FGE (formylglycine-generating enzyme)"/>
    <property type="match status" value="1"/>
</dbReference>
<evidence type="ECO:0000259" key="1">
    <source>
        <dbReference type="Pfam" id="PF03781"/>
    </source>
</evidence>
<dbReference type="AlphaFoldDB" id="A0A450S5S5"/>
<evidence type="ECO:0000313" key="2">
    <source>
        <dbReference type="EMBL" id="VFJ47237.1"/>
    </source>
</evidence>
<dbReference type="SUPFAM" id="SSF56436">
    <property type="entry name" value="C-type lectin-like"/>
    <property type="match status" value="1"/>
</dbReference>
<proteinExistence type="predicted"/>
<reference evidence="2" key="1">
    <citation type="submission" date="2019-02" db="EMBL/GenBank/DDBJ databases">
        <authorList>
            <person name="Gruber-Vodicka R. H."/>
            <person name="Seah K. B. B."/>
        </authorList>
    </citation>
    <scope>NUCLEOTIDE SEQUENCE</scope>
    <source>
        <strain evidence="2">BECK_DK47</strain>
    </source>
</reference>
<dbReference type="PANTHER" id="PTHR23150:SF19">
    <property type="entry name" value="FORMYLGLYCINE-GENERATING ENZYME"/>
    <property type="match status" value="1"/>
</dbReference>
<dbReference type="GO" id="GO:0120147">
    <property type="term" value="F:formylglycine-generating oxidase activity"/>
    <property type="evidence" value="ECO:0007669"/>
    <property type="project" value="TreeGrafter"/>
</dbReference>